<dbReference type="Pfam" id="PF00853">
    <property type="entry name" value="Runt"/>
    <property type="match status" value="1"/>
</dbReference>
<feature type="domain" description="Runt" evidence="5">
    <location>
        <begin position="67"/>
        <end position="101"/>
    </location>
</feature>
<dbReference type="SUPFAM" id="SSF49417">
    <property type="entry name" value="p53-like transcription factors"/>
    <property type="match status" value="1"/>
</dbReference>
<dbReference type="GO" id="GO:0005634">
    <property type="term" value="C:nucleus"/>
    <property type="evidence" value="ECO:0007669"/>
    <property type="project" value="UniProtKB-SubCell"/>
</dbReference>
<protein>
    <recommendedName>
        <fullName evidence="5">Runt domain-containing protein</fullName>
    </recommendedName>
</protein>
<name>A0AAW1D9G6_9HEMI</name>
<dbReference type="InterPro" id="IPR008967">
    <property type="entry name" value="p53-like_TF_DNA-bd_sf"/>
</dbReference>
<evidence type="ECO:0000256" key="2">
    <source>
        <dbReference type="ARBA" id="ARBA00023015"/>
    </source>
</evidence>
<dbReference type="InterPro" id="IPR012346">
    <property type="entry name" value="p53/RUNT-type_TF_DNA-bd_sf"/>
</dbReference>
<dbReference type="PROSITE" id="PS51062">
    <property type="entry name" value="RUNT"/>
    <property type="match status" value="1"/>
</dbReference>
<accession>A0AAW1D9G6</accession>
<reference evidence="6 7" key="1">
    <citation type="submission" date="2022-12" db="EMBL/GenBank/DDBJ databases">
        <title>Chromosome-level genome assembly of true bugs.</title>
        <authorList>
            <person name="Ma L."/>
            <person name="Li H."/>
        </authorList>
    </citation>
    <scope>NUCLEOTIDE SEQUENCE [LARGE SCALE GENOMIC DNA]</scope>
    <source>
        <strain evidence="6">Lab_2022b</strain>
    </source>
</reference>
<dbReference type="Gene3D" id="2.60.40.720">
    <property type="match status" value="1"/>
</dbReference>
<dbReference type="GO" id="GO:0000981">
    <property type="term" value="F:DNA-binding transcription factor activity, RNA polymerase II-specific"/>
    <property type="evidence" value="ECO:0007669"/>
    <property type="project" value="TreeGrafter"/>
</dbReference>
<evidence type="ECO:0000256" key="4">
    <source>
        <dbReference type="ARBA" id="ARBA00023242"/>
    </source>
</evidence>
<dbReference type="AlphaFoldDB" id="A0AAW1D9G6"/>
<keyword evidence="4" id="KW-0539">Nucleus</keyword>
<dbReference type="PANTHER" id="PTHR11950:SF48">
    <property type="entry name" value="RUNT RELATED B"/>
    <property type="match status" value="1"/>
</dbReference>
<comment type="subcellular location">
    <subcellularLocation>
        <location evidence="1">Nucleus</location>
    </subcellularLocation>
</comment>
<evidence type="ECO:0000256" key="1">
    <source>
        <dbReference type="ARBA" id="ARBA00004123"/>
    </source>
</evidence>
<comment type="caution">
    <text evidence="6">The sequence shown here is derived from an EMBL/GenBank/DDBJ whole genome shotgun (WGS) entry which is preliminary data.</text>
</comment>
<dbReference type="InterPro" id="IPR000040">
    <property type="entry name" value="AML1_Runt"/>
</dbReference>
<dbReference type="EMBL" id="JAPXFL010000005">
    <property type="protein sequence ID" value="KAK9507092.1"/>
    <property type="molecule type" value="Genomic_DNA"/>
</dbReference>
<keyword evidence="2" id="KW-0805">Transcription regulation</keyword>
<gene>
    <name evidence="6" type="ORF">O3M35_008908</name>
</gene>
<organism evidence="6 7">
    <name type="scientific">Rhynocoris fuscipes</name>
    <dbReference type="NCBI Taxonomy" id="488301"/>
    <lineage>
        <taxon>Eukaryota</taxon>
        <taxon>Metazoa</taxon>
        <taxon>Ecdysozoa</taxon>
        <taxon>Arthropoda</taxon>
        <taxon>Hexapoda</taxon>
        <taxon>Insecta</taxon>
        <taxon>Pterygota</taxon>
        <taxon>Neoptera</taxon>
        <taxon>Paraneoptera</taxon>
        <taxon>Hemiptera</taxon>
        <taxon>Heteroptera</taxon>
        <taxon>Panheteroptera</taxon>
        <taxon>Cimicomorpha</taxon>
        <taxon>Reduviidae</taxon>
        <taxon>Harpactorinae</taxon>
        <taxon>Harpactorini</taxon>
        <taxon>Rhynocoris</taxon>
    </lineage>
</organism>
<dbReference type="GO" id="GO:0005524">
    <property type="term" value="F:ATP binding"/>
    <property type="evidence" value="ECO:0007669"/>
    <property type="project" value="InterPro"/>
</dbReference>
<keyword evidence="7" id="KW-1185">Reference proteome</keyword>
<evidence type="ECO:0000313" key="6">
    <source>
        <dbReference type="EMBL" id="KAK9507092.1"/>
    </source>
</evidence>
<dbReference type="InterPro" id="IPR013524">
    <property type="entry name" value="Runt_dom"/>
</dbReference>
<sequence>MNLARYSPLYGQLVNSRDSGLELYSDLKVPFNMLKLIIQLRLSGTYQIILSDNDIKPKELCMVCNCKSFTLSIIVNSCPPQIATYNKAIKVTVDGPREPRSKTRHQSFHPFHFGPRPFPFPAGLDPHRVDALPFKLSGM</sequence>
<keyword evidence="3" id="KW-0804">Transcription</keyword>
<dbReference type="PANTHER" id="PTHR11950">
    <property type="entry name" value="RUNT RELATED"/>
    <property type="match status" value="1"/>
</dbReference>
<proteinExistence type="predicted"/>
<dbReference type="GO" id="GO:0000978">
    <property type="term" value="F:RNA polymerase II cis-regulatory region sequence-specific DNA binding"/>
    <property type="evidence" value="ECO:0007669"/>
    <property type="project" value="TreeGrafter"/>
</dbReference>
<evidence type="ECO:0000259" key="5">
    <source>
        <dbReference type="PROSITE" id="PS51062"/>
    </source>
</evidence>
<evidence type="ECO:0000313" key="7">
    <source>
        <dbReference type="Proteomes" id="UP001461498"/>
    </source>
</evidence>
<dbReference type="Proteomes" id="UP001461498">
    <property type="component" value="Unassembled WGS sequence"/>
</dbReference>
<evidence type="ECO:0000256" key="3">
    <source>
        <dbReference type="ARBA" id="ARBA00023163"/>
    </source>
</evidence>